<evidence type="ECO:0000256" key="7">
    <source>
        <dbReference type="ARBA" id="ARBA00022842"/>
    </source>
</evidence>
<evidence type="ECO:0000256" key="10">
    <source>
        <dbReference type="ARBA" id="ARBA00023235"/>
    </source>
</evidence>
<evidence type="ECO:0000259" key="14">
    <source>
        <dbReference type="Pfam" id="PF21180"/>
    </source>
</evidence>
<dbReference type="InterPro" id="IPR013048">
    <property type="entry name" value="Meiotic_Spo11"/>
</dbReference>
<dbReference type="PANTHER" id="PTHR10848:SF0">
    <property type="entry name" value="MEIOTIC RECOMBINATION PROTEIN SPO11"/>
    <property type="match status" value="1"/>
</dbReference>
<dbReference type="PRINTS" id="PR01551">
    <property type="entry name" value="SPO11HOMOLOG"/>
</dbReference>
<evidence type="ECO:0000313" key="15">
    <source>
        <dbReference type="EMBL" id="KAL0078361.1"/>
    </source>
</evidence>
<keyword evidence="8" id="KW-0799">Topoisomerase</keyword>
<feature type="domain" description="Topoisomerase 6 subunit A/Spo11 TOPRIM" evidence="14">
    <location>
        <begin position="146"/>
        <end position="334"/>
    </location>
</feature>
<dbReference type="InterPro" id="IPR036388">
    <property type="entry name" value="WH-like_DNA-bd_sf"/>
</dbReference>
<evidence type="ECO:0000256" key="6">
    <source>
        <dbReference type="ARBA" id="ARBA00022723"/>
    </source>
</evidence>
<proteinExistence type="inferred from homology"/>
<comment type="similarity">
    <text evidence="4">Belongs to the TOP6A family.</text>
</comment>
<dbReference type="EMBL" id="JBCLYO010000025">
    <property type="protein sequence ID" value="KAL0078361.1"/>
    <property type="molecule type" value="Genomic_DNA"/>
</dbReference>
<protein>
    <recommendedName>
        <fullName evidence="5">DNA topoisomerase (ATP-hydrolyzing)</fullName>
        <ecNumber evidence="5">5.6.2.2</ecNumber>
    </recommendedName>
</protein>
<dbReference type="InterPro" id="IPR034136">
    <property type="entry name" value="TOPRIM_Topo6A/Spo11"/>
</dbReference>
<sequence length="343" mass="38517">MNEEYSTQATDTQSTATMSSSSQLGSLGMPGSCNRRVGLFTEAQAKSVARYLRLLEIIYAAIASDTVITKRDIFYRDVTLFGGQNYIDRTASSKGLVCGPITITLKNGKRINCKYSKKSNSGHEDHQGCLVPSFSQITKIELNAKFVIVVEKEATFRDLISVNRKHTLLKHCIFITGRGYPDISTRHIVKHISVNFTGIPIMALMDNDPHGLEIYSVYRWGSLSQAFDTANLAVPEIHLIGLNCRDRQRFDIPLSAYQPLTKADRDKARGIITMREKFFGSPKGFWSDECPQRNSKSYKEFIKELCAILHINMKCELQGLCVAGGPFAMPRYVEKCLEKFKTS</sequence>
<comment type="caution">
    <text evidence="15">The sequence shown here is derived from an EMBL/GenBank/DDBJ whole genome shotgun (WGS) entry which is preliminary data.</text>
</comment>
<keyword evidence="6" id="KW-0479">Metal-binding</keyword>
<evidence type="ECO:0000256" key="8">
    <source>
        <dbReference type="ARBA" id="ARBA00023029"/>
    </source>
</evidence>
<keyword evidence="16" id="KW-1185">Reference proteome</keyword>
<evidence type="ECO:0000256" key="3">
    <source>
        <dbReference type="ARBA" id="ARBA00004123"/>
    </source>
</evidence>
<keyword evidence="9" id="KW-0238">DNA-binding</keyword>
<dbReference type="Proteomes" id="UP001448207">
    <property type="component" value="Unassembled WGS sequence"/>
</dbReference>
<keyword evidence="7" id="KW-0460">Magnesium</keyword>
<dbReference type="InterPro" id="IPR036078">
    <property type="entry name" value="Spo11/TopoVI_A_sf"/>
</dbReference>
<dbReference type="EC" id="5.6.2.2" evidence="5"/>
<dbReference type="InterPro" id="IPR013049">
    <property type="entry name" value="Spo11/TopoVI_A_N"/>
</dbReference>
<evidence type="ECO:0000313" key="16">
    <source>
        <dbReference type="Proteomes" id="UP001448207"/>
    </source>
</evidence>
<dbReference type="SUPFAM" id="SSF56726">
    <property type="entry name" value="DNA topoisomerase IV, alpha subunit"/>
    <property type="match status" value="1"/>
</dbReference>
<accession>A0ABR3AMS5</accession>
<dbReference type="Pfam" id="PF04406">
    <property type="entry name" value="TP6A_N"/>
    <property type="match status" value="1"/>
</dbReference>
<comment type="subcellular location">
    <subcellularLocation>
        <location evidence="3">Nucleus</location>
    </subcellularLocation>
</comment>
<dbReference type="Pfam" id="PF21180">
    <property type="entry name" value="TOP6A-Spo11_Toprim"/>
    <property type="match status" value="1"/>
</dbReference>
<keyword evidence="10" id="KW-0413">Isomerase</keyword>
<reference evidence="15 16" key="1">
    <citation type="submission" date="2024-04" db="EMBL/GenBank/DDBJ databases">
        <title>Symmetric and asymmetric DNA N6-adenine methylation regulates different biological responses in Mucorales.</title>
        <authorList>
            <consortium name="Lawrence Berkeley National Laboratory"/>
            <person name="Lax C."/>
            <person name="Mondo S.J."/>
            <person name="Osorio-Concepcion M."/>
            <person name="Muszewska A."/>
            <person name="Corrochano-Luque M."/>
            <person name="Gutierrez G."/>
            <person name="Riley R."/>
            <person name="Lipzen A."/>
            <person name="Guo J."/>
            <person name="Hundley H."/>
            <person name="Amirebrahimi M."/>
            <person name="Ng V."/>
            <person name="Lorenzo-Gutierrez D."/>
            <person name="Binder U."/>
            <person name="Yang J."/>
            <person name="Song Y."/>
            <person name="Canovas D."/>
            <person name="Navarro E."/>
            <person name="Freitag M."/>
            <person name="Gabaldon T."/>
            <person name="Grigoriev I.V."/>
            <person name="Corrochano L.M."/>
            <person name="Nicolas F.E."/>
            <person name="Garre V."/>
        </authorList>
    </citation>
    <scope>NUCLEOTIDE SEQUENCE [LARGE SCALE GENOMIC DNA]</scope>
    <source>
        <strain evidence="15 16">L51</strain>
    </source>
</reference>
<evidence type="ECO:0000256" key="9">
    <source>
        <dbReference type="ARBA" id="ARBA00023125"/>
    </source>
</evidence>
<gene>
    <name evidence="15" type="ORF">J3Q64DRAFT_1824803</name>
</gene>
<dbReference type="Gene3D" id="3.40.1360.10">
    <property type="match status" value="1"/>
</dbReference>
<comment type="cofactor">
    <cofactor evidence="2">
        <name>Mg(2+)</name>
        <dbReference type="ChEBI" id="CHEBI:18420"/>
    </cofactor>
</comment>
<evidence type="ECO:0000256" key="12">
    <source>
        <dbReference type="SAM" id="MobiDB-lite"/>
    </source>
</evidence>
<organism evidence="15 16">
    <name type="scientific">Phycomyces blakesleeanus</name>
    <dbReference type="NCBI Taxonomy" id="4837"/>
    <lineage>
        <taxon>Eukaryota</taxon>
        <taxon>Fungi</taxon>
        <taxon>Fungi incertae sedis</taxon>
        <taxon>Mucoromycota</taxon>
        <taxon>Mucoromycotina</taxon>
        <taxon>Mucoromycetes</taxon>
        <taxon>Mucorales</taxon>
        <taxon>Phycomycetaceae</taxon>
        <taxon>Phycomyces</taxon>
    </lineage>
</organism>
<evidence type="ECO:0000256" key="2">
    <source>
        <dbReference type="ARBA" id="ARBA00001946"/>
    </source>
</evidence>
<evidence type="ECO:0000256" key="1">
    <source>
        <dbReference type="ARBA" id="ARBA00000185"/>
    </source>
</evidence>
<dbReference type="InterPro" id="IPR002815">
    <property type="entry name" value="Spo11/TopoVI_A"/>
</dbReference>
<evidence type="ECO:0000259" key="13">
    <source>
        <dbReference type="Pfam" id="PF04406"/>
    </source>
</evidence>
<comment type="catalytic activity">
    <reaction evidence="1">
        <text>ATP-dependent breakage, passage and rejoining of double-stranded DNA.</text>
        <dbReference type="EC" id="5.6.2.2"/>
    </reaction>
</comment>
<evidence type="ECO:0000256" key="11">
    <source>
        <dbReference type="ARBA" id="ARBA00023242"/>
    </source>
</evidence>
<dbReference type="PANTHER" id="PTHR10848">
    <property type="entry name" value="MEIOTIC RECOMBINATION PROTEIN SPO11"/>
    <property type="match status" value="1"/>
</dbReference>
<keyword evidence="11" id="KW-0539">Nucleus</keyword>
<evidence type="ECO:0000256" key="5">
    <source>
        <dbReference type="ARBA" id="ARBA00012895"/>
    </source>
</evidence>
<dbReference type="Gene3D" id="1.10.10.10">
    <property type="entry name" value="Winged helix-like DNA-binding domain superfamily/Winged helix DNA-binding domain"/>
    <property type="match status" value="1"/>
</dbReference>
<feature type="domain" description="Spo11/DNA topoisomerase VI subunit A N-terminal" evidence="13">
    <location>
        <begin position="47"/>
        <end position="90"/>
    </location>
</feature>
<feature type="region of interest" description="Disordered" evidence="12">
    <location>
        <begin position="1"/>
        <end position="29"/>
    </location>
</feature>
<dbReference type="PRINTS" id="PR01550">
    <property type="entry name" value="TOP6AFAMILY"/>
</dbReference>
<dbReference type="CDD" id="cd00223">
    <property type="entry name" value="TOPRIM_TopoIIB_SPO"/>
    <property type="match status" value="1"/>
</dbReference>
<name>A0ABR3AMS5_PHYBL</name>
<evidence type="ECO:0000256" key="4">
    <source>
        <dbReference type="ARBA" id="ARBA00006559"/>
    </source>
</evidence>